<dbReference type="Proteomes" id="UP000014113">
    <property type="component" value="Unassembled WGS sequence"/>
</dbReference>
<evidence type="ECO:0000256" key="3">
    <source>
        <dbReference type="ARBA" id="ARBA00022840"/>
    </source>
</evidence>
<dbReference type="eggNOG" id="COG1131">
    <property type="taxonomic scope" value="Bacteria"/>
</dbReference>
<keyword evidence="6" id="KW-1185">Reference proteome</keyword>
<evidence type="ECO:0000259" key="4">
    <source>
        <dbReference type="Pfam" id="PF00005"/>
    </source>
</evidence>
<keyword evidence="3" id="KW-0067">ATP-binding</keyword>
<dbReference type="STRING" id="1121865.OMW_01873"/>
<accession>S1MTU6</accession>
<dbReference type="EMBL" id="ASWJ01000010">
    <property type="protein sequence ID" value="EOW80100.1"/>
    <property type="molecule type" value="Genomic_DNA"/>
</dbReference>
<keyword evidence="1" id="KW-0813">Transport</keyword>
<dbReference type="PROSITE" id="PS00211">
    <property type="entry name" value="ABC_TRANSPORTER_1"/>
    <property type="match status" value="1"/>
</dbReference>
<evidence type="ECO:0000256" key="1">
    <source>
        <dbReference type="ARBA" id="ARBA00022448"/>
    </source>
</evidence>
<dbReference type="InterPro" id="IPR050763">
    <property type="entry name" value="ABC_transporter_ATP-binding"/>
</dbReference>
<feature type="domain" description="ABC transporter" evidence="4">
    <location>
        <begin position="4"/>
        <end position="88"/>
    </location>
</feature>
<comment type="caution">
    <text evidence="5">The sequence shown here is derived from an EMBL/GenBank/DDBJ whole genome shotgun (WGS) entry which is preliminary data.</text>
</comment>
<gene>
    <name evidence="5" type="ORF">I568_02179</name>
</gene>
<dbReference type="Pfam" id="PF00005">
    <property type="entry name" value="ABC_tran"/>
    <property type="match status" value="1"/>
</dbReference>
<dbReference type="InterPro" id="IPR017871">
    <property type="entry name" value="ABC_transporter-like_CS"/>
</dbReference>
<dbReference type="InterPro" id="IPR027417">
    <property type="entry name" value="P-loop_NTPase"/>
</dbReference>
<dbReference type="GO" id="GO:0005524">
    <property type="term" value="F:ATP binding"/>
    <property type="evidence" value="ECO:0007669"/>
    <property type="project" value="UniProtKB-KW"/>
</dbReference>
<dbReference type="PANTHER" id="PTHR42711">
    <property type="entry name" value="ABC TRANSPORTER ATP-BINDING PROTEIN"/>
    <property type="match status" value="1"/>
</dbReference>
<evidence type="ECO:0000313" key="6">
    <source>
        <dbReference type="Proteomes" id="UP000014113"/>
    </source>
</evidence>
<dbReference type="AlphaFoldDB" id="S1MTU6"/>
<dbReference type="InterPro" id="IPR003439">
    <property type="entry name" value="ABC_transporter-like_ATP-bd"/>
</dbReference>
<proteinExistence type="predicted"/>
<evidence type="ECO:0000313" key="5">
    <source>
        <dbReference type="EMBL" id="EOW80100.1"/>
    </source>
</evidence>
<reference evidence="5 6" key="1">
    <citation type="submission" date="2013-03" db="EMBL/GenBank/DDBJ databases">
        <title>The Genome Sequence of Enterococcus columbae ATCC_51263 (PacBio/Illumina hybrid assembly).</title>
        <authorList>
            <consortium name="The Broad Institute Genomics Platform"/>
            <consortium name="The Broad Institute Genome Sequencing Center for Infectious Disease"/>
            <person name="Earl A."/>
            <person name="Russ C."/>
            <person name="Gilmore M."/>
            <person name="Surin D."/>
            <person name="Walker B."/>
            <person name="Young S."/>
            <person name="Zeng Q."/>
            <person name="Gargeya S."/>
            <person name="Fitzgerald M."/>
            <person name="Haas B."/>
            <person name="Abouelleil A."/>
            <person name="Allen A.W."/>
            <person name="Alvarado L."/>
            <person name="Arachchi H.M."/>
            <person name="Berlin A.M."/>
            <person name="Chapman S.B."/>
            <person name="Gainer-Dewar J."/>
            <person name="Goldberg J."/>
            <person name="Griggs A."/>
            <person name="Gujja S."/>
            <person name="Hansen M."/>
            <person name="Howarth C."/>
            <person name="Imamovic A."/>
            <person name="Ireland A."/>
            <person name="Larimer J."/>
            <person name="McCowan C."/>
            <person name="Murphy C."/>
            <person name="Pearson M."/>
            <person name="Poon T.W."/>
            <person name="Priest M."/>
            <person name="Roberts A."/>
            <person name="Saif S."/>
            <person name="Shea T."/>
            <person name="Sisk P."/>
            <person name="Sykes S."/>
            <person name="Wortman J."/>
            <person name="Nusbaum C."/>
            <person name="Birren B."/>
        </authorList>
    </citation>
    <scope>NUCLEOTIDE SEQUENCE [LARGE SCALE GENOMIC DNA]</scope>
    <source>
        <strain evidence="5 6">ATCC 51263</strain>
    </source>
</reference>
<dbReference type="PANTHER" id="PTHR42711:SF17">
    <property type="entry name" value="ABC TRANSPORTER ATP-BINDING PROTEIN"/>
    <property type="match status" value="1"/>
</dbReference>
<evidence type="ECO:0000256" key="2">
    <source>
        <dbReference type="ARBA" id="ARBA00022741"/>
    </source>
</evidence>
<dbReference type="GO" id="GO:0016887">
    <property type="term" value="F:ATP hydrolysis activity"/>
    <property type="evidence" value="ECO:0007669"/>
    <property type="project" value="InterPro"/>
</dbReference>
<sequence length="225" mass="25877">MANKRKIAVLLQENVLPKGLKAIELIHFFQTIHPDSLTLEEIQGLLQFSTSQLQQFTEKLSGGQKRLLAFVLCLIGKPSLLFLDEPTAGMDTSTRQRFWQIIQKLKNEGKTIFYTSHYIEEVEHTADRILLLHQGKLIQDTTPYAIRNAHMNKLVTLPIRFLSFVRSLESISQIVEGIETVQFETTQLEKIWPQLQQAGCRITDVEIQNQSLLNILFAMTEEEKQ</sequence>
<keyword evidence="2" id="KW-0547">Nucleotide-binding</keyword>
<dbReference type="PATRIC" id="fig|1121865.3.peg.1815"/>
<name>S1MTU6_9ENTE</name>
<organism evidence="5 6">
    <name type="scientific">Enterococcus columbae DSM 7374 = ATCC 51263</name>
    <dbReference type="NCBI Taxonomy" id="1121865"/>
    <lineage>
        <taxon>Bacteria</taxon>
        <taxon>Bacillati</taxon>
        <taxon>Bacillota</taxon>
        <taxon>Bacilli</taxon>
        <taxon>Lactobacillales</taxon>
        <taxon>Enterococcaceae</taxon>
        <taxon>Enterococcus</taxon>
    </lineage>
</organism>
<dbReference type="SUPFAM" id="SSF52540">
    <property type="entry name" value="P-loop containing nucleoside triphosphate hydrolases"/>
    <property type="match status" value="1"/>
</dbReference>
<dbReference type="Gene3D" id="3.40.50.300">
    <property type="entry name" value="P-loop containing nucleotide triphosphate hydrolases"/>
    <property type="match status" value="1"/>
</dbReference>
<protein>
    <recommendedName>
        <fullName evidence="4">ABC transporter domain-containing protein</fullName>
    </recommendedName>
</protein>